<comment type="subcellular location">
    <subcellularLocation>
        <location evidence="1">Nucleus</location>
    </subcellularLocation>
</comment>
<dbReference type="Proteomes" id="UP000276215">
    <property type="component" value="Unassembled WGS sequence"/>
</dbReference>
<keyword evidence="4" id="KW-0539">Nucleus</keyword>
<dbReference type="GO" id="GO:0003682">
    <property type="term" value="F:chromatin binding"/>
    <property type="evidence" value="ECO:0007669"/>
    <property type="project" value="TreeGrafter"/>
</dbReference>
<feature type="region of interest" description="Disordered" evidence="6">
    <location>
        <begin position="154"/>
        <end position="190"/>
    </location>
</feature>
<evidence type="ECO:0000256" key="1">
    <source>
        <dbReference type="ARBA" id="ARBA00004123"/>
    </source>
</evidence>
<comment type="similarity">
    <text evidence="2">Belongs to the CDC45 family.</text>
</comment>
<keyword evidence="5" id="KW-0131">Cell cycle</keyword>
<feature type="compositionally biased region" description="Polar residues" evidence="6">
    <location>
        <begin position="452"/>
        <end position="464"/>
    </location>
</feature>
<evidence type="ECO:0000256" key="6">
    <source>
        <dbReference type="SAM" id="MobiDB-lite"/>
    </source>
</evidence>
<dbReference type="GO" id="GO:1902977">
    <property type="term" value="P:mitotic DNA replication preinitiation complex assembly"/>
    <property type="evidence" value="ECO:0007669"/>
    <property type="project" value="TreeGrafter"/>
</dbReference>
<evidence type="ECO:0000313" key="7">
    <source>
        <dbReference type="EMBL" id="RPB03740.1"/>
    </source>
</evidence>
<name>A0A3N4JZD6_9PEZI</name>
<evidence type="ECO:0000313" key="8">
    <source>
        <dbReference type="Proteomes" id="UP000276215"/>
    </source>
</evidence>
<organism evidence="7 8">
    <name type="scientific">Choiromyces venosus 120613-1</name>
    <dbReference type="NCBI Taxonomy" id="1336337"/>
    <lineage>
        <taxon>Eukaryota</taxon>
        <taxon>Fungi</taxon>
        <taxon>Dikarya</taxon>
        <taxon>Ascomycota</taxon>
        <taxon>Pezizomycotina</taxon>
        <taxon>Pezizomycetes</taxon>
        <taxon>Pezizales</taxon>
        <taxon>Tuberaceae</taxon>
        <taxon>Choiromyces</taxon>
    </lineage>
</organism>
<feature type="compositionally biased region" description="Pro residues" evidence="6">
    <location>
        <begin position="179"/>
        <end position="189"/>
    </location>
</feature>
<dbReference type="GO" id="GO:0006270">
    <property type="term" value="P:DNA replication initiation"/>
    <property type="evidence" value="ECO:0007669"/>
    <property type="project" value="InterPro"/>
</dbReference>
<protein>
    <submittedName>
        <fullName evidence="7">CDC45-like protein</fullName>
    </submittedName>
</protein>
<dbReference type="GO" id="GO:0003697">
    <property type="term" value="F:single-stranded DNA binding"/>
    <property type="evidence" value="ECO:0007669"/>
    <property type="project" value="TreeGrafter"/>
</dbReference>
<keyword evidence="3" id="KW-0235">DNA replication</keyword>
<dbReference type="EMBL" id="ML120361">
    <property type="protein sequence ID" value="RPB03740.1"/>
    <property type="molecule type" value="Genomic_DNA"/>
</dbReference>
<feature type="compositionally biased region" description="Low complexity" evidence="6">
    <location>
        <begin position="154"/>
        <end position="178"/>
    </location>
</feature>
<reference evidence="7 8" key="1">
    <citation type="journal article" date="2018" name="Nat. Ecol. Evol.">
        <title>Pezizomycetes genomes reveal the molecular basis of ectomycorrhizal truffle lifestyle.</title>
        <authorList>
            <person name="Murat C."/>
            <person name="Payen T."/>
            <person name="Noel B."/>
            <person name="Kuo A."/>
            <person name="Morin E."/>
            <person name="Chen J."/>
            <person name="Kohler A."/>
            <person name="Krizsan K."/>
            <person name="Balestrini R."/>
            <person name="Da Silva C."/>
            <person name="Montanini B."/>
            <person name="Hainaut M."/>
            <person name="Levati E."/>
            <person name="Barry K.W."/>
            <person name="Belfiori B."/>
            <person name="Cichocki N."/>
            <person name="Clum A."/>
            <person name="Dockter R.B."/>
            <person name="Fauchery L."/>
            <person name="Guy J."/>
            <person name="Iotti M."/>
            <person name="Le Tacon F."/>
            <person name="Lindquist E.A."/>
            <person name="Lipzen A."/>
            <person name="Malagnac F."/>
            <person name="Mello A."/>
            <person name="Molinier V."/>
            <person name="Miyauchi S."/>
            <person name="Poulain J."/>
            <person name="Riccioni C."/>
            <person name="Rubini A."/>
            <person name="Sitrit Y."/>
            <person name="Splivallo R."/>
            <person name="Traeger S."/>
            <person name="Wang M."/>
            <person name="Zifcakova L."/>
            <person name="Wipf D."/>
            <person name="Zambonelli A."/>
            <person name="Paolocci F."/>
            <person name="Nowrousian M."/>
            <person name="Ottonello S."/>
            <person name="Baldrian P."/>
            <person name="Spatafora J.W."/>
            <person name="Henrissat B."/>
            <person name="Nagy L.G."/>
            <person name="Aury J.M."/>
            <person name="Wincker P."/>
            <person name="Grigoriev I.V."/>
            <person name="Bonfante P."/>
            <person name="Martin F.M."/>
        </authorList>
    </citation>
    <scope>NUCLEOTIDE SEQUENCE [LARGE SCALE GENOMIC DNA]</scope>
    <source>
        <strain evidence="7 8">120613-1</strain>
    </source>
</reference>
<dbReference type="Pfam" id="PF02724">
    <property type="entry name" value="CDC45"/>
    <property type="match status" value="2"/>
</dbReference>
<dbReference type="GO" id="GO:0003688">
    <property type="term" value="F:DNA replication origin binding"/>
    <property type="evidence" value="ECO:0007669"/>
    <property type="project" value="TreeGrafter"/>
</dbReference>
<dbReference type="PANTHER" id="PTHR10507">
    <property type="entry name" value="CDC45-RELATED PROTEIN"/>
    <property type="match status" value="1"/>
</dbReference>
<evidence type="ECO:0000256" key="2">
    <source>
        <dbReference type="ARBA" id="ARBA00010727"/>
    </source>
</evidence>
<dbReference type="STRING" id="1336337.A0A3N4JZD6"/>
<dbReference type="OrthoDB" id="10258882at2759"/>
<evidence type="ECO:0000256" key="4">
    <source>
        <dbReference type="ARBA" id="ARBA00023242"/>
    </source>
</evidence>
<feature type="region of interest" description="Disordered" evidence="6">
    <location>
        <begin position="452"/>
        <end position="485"/>
    </location>
</feature>
<dbReference type="InterPro" id="IPR003874">
    <property type="entry name" value="CDC45"/>
</dbReference>
<gene>
    <name evidence="7" type="ORF">L873DRAFT_1760116</name>
</gene>
<dbReference type="PANTHER" id="PTHR10507:SF0">
    <property type="entry name" value="CELL DIVISION CONTROL PROTEIN 45 HOMOLOG"/>
    <property type="match status" value="1"/>
</dbReference>
<sequence length="675" mass="74318">MYIPRPLLSSAYAHLKAHAHSTNPSILLLCALDTDSLCAARILTHLLKQDYIPHKIHPVAGYQELENVNKTLIKGNEELRFVICLGLGGLIDIAAFLDLTGGEGERRRVECWLVDGRRPWNLCNVFGAGGGGEEGSSRESSPLIHRHTLLSHPSSRALASSPPPAHSHSPTSSPSQRLPLPPPEHPPPTAKFLRRKLRRLRAKHESTITNYYTQGTWYGEPISGLLYSLASDLGREDNDLLWLAIVGLSSGEIIGRGITSGPPRKAGGLGWVSTTREDQIRGVLRDEVRRLNPPDAPTPGSSTSLHAASYVSSSLQTTARSPSDTAIRLSPEYRFMLIRHWSLYDSMLHSSFLGTKLHIWSETGRKRLHKLLAKMGFSLSQCKQSYTHMDMDLKRSLRERLEKYAPLYGLEGVVREGFVRCWGFRGCLSAADVAYVIGGLLEMGRKGSNSANNISANTPISSSAAGKAPEAPVDPDPSDETRKEEARESESWIANFWAAYDALEDIEALKSALPTAMDLTRAILRTGTALIEKRQILLLRAFRLAVVKEGPDVATFAHPNALSKLALWLGEAILEQEKEQRKTRHLPLVVASLNERRGVYVVVGTALGSRIDEDEDDASMERRSGRNKFGMAFQEVANSTNARIRIDAFEATVVEVRKEDLAGFLEGLSLKSVVG</sequence>
<proteinExistence type="inferred from homology"/>
<evidence type="ECO:0000256" key="5">
    <source>
        <dbReference type="ARBA" id="ARBA00023306"/>
    </source>
</evidence>
<evidence type="ECO:0000256" key="3">
    <source>
        <dbReference type="ARBA" id="ARBA00022705"/>
    </source>
</evidence>
<accession>A0A3N4JZD6</accession>
<dbReference type="AlphaFoldDB" id="A0A3N4JZD6"/>
<dbReference type="GO" id="GO:0000727">
    <property type="term" value="P:double-strand break repair via break-induced replication"/>
    <property type="evidence" value="ECO:0007669"/>
    <property type="project" value="TreeGrafter"/>
</dbReference>
<keyword evidence="8" id="KW-1185">Reference proteome</keyword>
<dbReference type="GO" id="GO:0031261">
    <property type="term" value="C:DNA replication preinitiation complex"/>
    <property type="evidence" value="ECO:0007669"/>
    <property type="project" value="TreeGrafter"/>
</dbReference>